<keyword evidence="3" id="KW-0997">Cell inner membrane</keyword>
<dbReference type="PANTHER" id="PTHR28259">
    <property type="entry name" value="FLUORIDE EXPORT PROTEIN 1-RELATED"/>
    <property type="match status" value="1"/>
</dbReference>
<keyword evidence="12" id="KW-0479">Metal-binding</keyword>
<evidence type="ECO:0000313" key="13">
    <source>
        <dbReference type="EMBL" id="GGX53168.1"/>
    </source>
</evidence>
<dbReference type="GO" id="GO:0046872">
    <property type="term" value="F:metal ion binding"/>
    <property type="evidence" value="ECO:0007669"/>
    <property type="project" value="UniProtKB-KW"/>
</dbReference>
<dbReference type="AlphaFoldDB" id="A0A918NAG5"/>
<keyword evidence="2 12" id="KW-1003">Cell membrane</keyword>
<keyword evidence="4 12" id="KW-0812">Transmembrane</keyword>
<dbReference type="InterPro" id="IPR003691">
    <property type="entry name" value="FluC"/>
</dbReference>
<comment type="similarity">
    <text evidence="10 12">Belongs to the fluoride channel Fluc/FEX (TC 1.A.43) family.</text>
</comment>
<evidence type="ECO:0000256" key="9">
    <source>
        <dbReference type="ARBA" id="ARBA00023303"/>
    </source>
</evidence>
<evidence type="ECO:0000256" key="4">
    <source>
        <dbReference type="ARBA" id="ARBA00022692"/>
    </source>
</evidence>
<reference evidence="13" key="2">
    <citation type="submission" date="2020-09" db="EMBL/GenBank/DDBJ databases">
        <authorList>
            <person name="Sun Q."/>
            <person name="Kim S."/>
        </authorList>
    </citation>
    <scope>NUCLEOTIDE SEQUENCE</scope>
    <source>
        <strain evidence="13">KCTC 22169</strain>
    </source>
</reference>
<dbReference type="HAMAP" id="MF_00454">
    <property type="entry name" value="FluC"/>
    <property type="match status" value="1"/>
</dbReference>
<proteinExistence type="inferred from homology"/>
<evidence type="ECO:0000256" key="12">
    <source>
        <dbReference type="HAMAP-Rule" id="MF_00454"/>
    </source>
</evidence>
<keyword evidence="12" id="KW-0813">Transport</keyword>
<evidence type="ECO:0000256" key="3">
    <source>
        <dbReference type="ARBA" id="ARBA00022519"/>
    </source>
</evidence>
<accession>A0A918NAG5</accession>
<evidence type="ECO:0000313" key="14">
    <source>
        <dbReference type="Proteomes" id="UP000626148"/>
    </source>
</evidence>
<evidence type="ECO:0000256" key="8">
    <source>
        <dbReference type="ARBA" id="ARBA00023136"/>
    </source>
</evidence>
<dbReference type="GO" id="GO:0005886">
    <property type="term" value="C:plasma membrane"/>
    <property type="evidence" value="ECO:0007669"/>
    <property type="project" value="UniProtKB-SubCell"/>
</dbReference>
<reference evidence="13" key="1">
    <citation type="journal article" date="2014" name="Int. J. Syst. Evol. Microbiol.">
        <title>Complete genome sequence of Corynebacterium casei LMG S-19264T (=DSM 44701T), isolated from a smear-ripened cheese.</title>
        <authorList>
            <consortium name="US DOE Joint Genome Institute (JGI-PGF)"/>
            <person name="Walter F."/>
            <person name="Albersmeier A."/>
            <person name="Kalinowski J."/>
            <person name="Ruckert C."/>
        </authorList>
    </citation>
    <scope>NUCLEOTIDE SEQUENCE</scope>
    <source>
        <strain evidence="13">KCTC 22169</strain>
    </source>
</reference>
<evidence type="ECO:0000256" key="2">
    <source>
        <dbReference type="ARBA" id="ARBA00022475"/>
    </source>
</evidence>
<feature type="binding site" evidence="12">
    <location>
        <position position="83"/>
    </location>
    <ligand>
        <name>Na(+)</name>
        <dbReference type="ChEBI" id="CHEBI:29101"/>
        <note>structural</note>
    </ligand>
</feature>
<dbReference type="Pfam" id="PF02537">
    <property type="entry name" value="CRCB"/>
    <property type="match status" value="1"/>
</dbReference>
<dbReference type="GO" id="GO:0062054">
    <property type="term" value="F:fluoride channel activity"/>
    <property type="evidence" value="ECO:0007669"/>
    <property type="project" value="UniProtKB-UniRule"/>
</dbReference>
<comment type="activity regulation">
    <text evidence="12">Na(+) is not transported, but it plays an essential structural role and its presence is essential for fluoride channel function.</text>
</comment>
<keyword evidence="5 12" id="KW-1133">Transmembrane helix</keyword>
<evidence type="ECO:0000256" key="6">
    <source>
        <dbReference type="ARBA" id="ARBA00023053"/>
    </source>
</evidence>
<dbReference type="NCBIfam" id="TIGR00494">
    <property type="entry name" value="crcB"/>
    <property type="match status" value="1"/>
</dbReference>
<dbReference type="PANTHER" id="PTHR28259:SF1">
    <property type="entry name" value="FLUORIDE EXPORT PROTEIN 1-RELATED"/>
    <property type="match status" value="1"/>
</dbReference>
<keyword evidence="8 12" id="KW-0472">Membrane</keyword>
<name>A0A918NAG5_9GAMM</name>
<comment type="subcellular location">
    <subcellularLocation>
        <location evidence="1 12">Cell membrane</location>
        <topology evidence="1 12">Multi-pass membrane protein</topology>
    </subcellularLocation>
</comment>
<comment type="caution">
    <text evidence="13">The sequence shown here is derived from an EMBL/GenBank/DDBJ whole genome shotgun (WGS) entry which is preliminary data.</text>
</comment>
<dbReference type="RefSeq" id="WP_189608467.1">
    <property type="nucleotide sequence ID" value="NZ_BMXR01000004.1"/>
</dbReference>
<evidence type="ECO:0000256" key="7">
    <source>
        <dbReference type="ARBA" id="ARBA00023065"/>
    </source>
</evidence>
<keyword evidence="14" id="KW-1185">Reference proteome</keyword>
<dbReference type="GO" id="GO:0140114">
    <property type="term" value="P:cellular detoxification of fluoride"/>
    <property type="evidence" value="ECO:0007669"/>
    <property type="project" value="UniProtKB-UniRule"/>
</dbReference>
<dbReference type="Proteomes" id="UP000626148">
    <property type="component" value="Unassembled WGS sequence"/>
</dbReference>
<feature type="binding site" evidence="12">
    <location>
        <position position="80"/>
    </location>
    <ligand>
        <name>Na(+)</name>
        <dbReference type="ChEBI" id="CHEBI:29101"/>
        <note>structural</note>
    </ligand>
</feature>
<comment type="function">
    <text evidence="12">Fluoride-specific ion channel. Important for reducing fluoride concentration in the cell, thus reducing its toxicity.</text>
</comment>
<feature type="transmembrane region" description="Helical" evidence="12">
    <location>
        <begin position="42"/>
        <end position="61"/>
    </location>
</feature>
<organism evidence="13 14">
    <name type="scientific">Saccharospirillum salsuginis</name>
    <dbReference type="NCBI Taxonomy" id="418750"/>
    <lineage>
        <taxon>Bacteria</taxon>
        <taxon>Pseudomonadati</taxon>
        <taxon>Pseudomonadota</taxon>
        <taxon>Gammaproteobacteria</taxon>
        <taxon>Oceanospirillales</taxon>
        <taxon>Saccharospirillaceae</taxon>
        <taxon>Saccharospirillum</taxon>
    </lineage>
</organism>
<comment type="catalytic activity">
    <reaction evidence="11">
        <text>fluoride(in) = fluoride(out)</text>
        <dbReference type="Rhea" id="RHEA:76159"/>
        <dbReference type="ChEBI" id="CHEBI:17051"/>
    </reaction>
    <physiologicalReaction direction="left-to-right" evidence="11">
        <dbReference type="Rhea" id="RHEA:76160"/>
    </physiologicalReaction>
</comment>
<sequence>MSIGLGHWLAVALGGGLGAMGRLWVVHQVNRLQGGHFPWGTLTVNAVGSFIIGLAFVFFAIKHTDLSSGWRSFLIVGVLGAFTTFSSFALESLVLLQEHHYLSAALYMAGSVLICLMAVALGFGAGKLIF</sequence>
<evidence type="ECO:0000256" key="10">
    <source>
        <dbReference type="ARBA" id="ARBA00035120"/>
    </source>
</evidence>
<dbReference type="EMBL" id="BMXR01000004">
    <property type="protein sequence ID" value="GGX53168.1"/>
    <property type="molecule type" value="Genomic_DNA"/>
</dbReference>
<keyword evidence="6 12" id="KW-0915">Sodium</keyword>
<evidence type="ECO:0000256" key="1">
    <source>
        <dbReference type="ARBA" id="ARBA00004651"/>
    </source>
</evidence>
<evidence type="ECO:0000256" key="11">
    <source>
        <dbReference type="ARBA" id="ARBA00035585"/>
    </source>
</evidence>
<keyword evidence="9 12" id="KW-0407">Ion channel</keyword>
<feature type="transmembrane region" description="Helical" evidence="12">
    <location>
        <begin position="73"/>
        <end position="95"/>
    </location>
</feature>
<protein>
    <recommendedName>
        <fullName evidence="12">Fluoride-specific ion channel FluC</fullName>
    </recommendedName>
</protein>
<feature type="transmembrane region" description="Helical" evidence="12">
    <location>
        <begin position="101"/>
        <end position="125"/>
    </location>
</feature>
<evidence type="ECO:0000256" key="5">
    <source>
        <dbReference type="ARBA" id="ARBA00022989"/>
    </source>
</evidence>
<gene>
    <name evidence="12 13" type="primary">crcB</name>
    <name evidence="12" type="synonym">fluC</name>
    <name evidence="13" type="ORF">GCM10007392_20830</name>
</gene>
<keyword evidence="7 12" id="KW-0406">Ion transport</keyword>